<reference evidence="4" key="1">
    <citation type="journal article" date="2019" name="Int. J. Syst. Evol. Microbiol.">
        <title>The Global Catalogue of Microorganisms (GCM) 10K type strain sequencing project: providing services to taxonomists for standard genome sequencing and annotation.</title>
        <authorList>
            <consortium name="The Broad Institute Genomics Platform"/>
            <consortium name="The Broad Institute Genome Sequencing Center for Infectious Disease"/>
            <person name="Wu L."/>
            <person name="Ma J."/>
        </authorList>
    </citation>
    <scope>NUCLEOTIDE SEQUENCE [LARGE SCALE GENOMIC DNA]</scope>
    <source>
        <strain evidence="4">JCM 18127</strain>
    </source>
</reference>
<sequence length="311" mass="33090">MRTPHPRHPDPVHPDLRWAARLAPQRLVRPRSLPLMRLADGLARNRPRRGVEITDLPGGAGVRVHRPAVRDRAVPGILWLHGGGQLFGTAAQDDAVCRHLADRLGAVVVAVDYRLAPEHPWPAGLDDAYEALAWTAGLPEVDAARLVVAGASAGGGMAASVALRARDRGRPELAAQLLVYPMLDDRTDGSDPAHYPGQDPSVLRVWDAAANRFGWASYLAGAGEAHPEAAVPARAASLAGLPPTWIGVGSHDLFHDEDLAYAARLTADGVPCQLEVVPGAFHGFDRLGTDVGRGFTESGCVFLERVLSGAR</sequence>
<evidence type="ECO:0000256" key="1">
    <source>
        <dbReference type="ARBA" id="ARBA00022801"/>
    </source>
</evidence>
<proteinExistence type="predicted"/>
<evidence type="ECO:0000313" key="4">
    <source>
        <dbReference type="Proteomes" id="UP001500621"/>
    </source>
</evidence>
<dbReference type="EMBL" id="BAABIM010000006">
    <property type="protein sequence ID" value="GAA4700057.1"/>
    <property type="molecule type" value="Genomic_DNA"/>
</dbReference>
<dbReference type="Proteomes" id="UP001500621">
    <property type="component" value="Unassembled WGS sequence"/>
</dbReference>
<dbReference type="InterPro" id="IPR029058">
    <property type="entry name" value="AB_hydrolase_fold"/>
</dbReference>
<dbReference type="GO" id="GO:0016787">
    <property type="term" value="F:hydrolase activity"/>
    <property type="evidence" value="ECO:0007669"/>
    <property type="project" value="UniProtKB-KW"/>
</dbReference>
<keyword evidence="4" id="KW-1185">Reference proteome</keyword>
<name>A0ABP8X3G2_9ACTN</name>
<dbReference type="InterPro" id="IPR050300">
    <property type="entry name" value="GDXG_lipolytic_enzyme"/>
</dbReference>
<dbReference type="SUPFAM" id="SSF53474">
    <property type="entry name" value="alpha/beta-Hydrolases"/>
    <property type="match status" value="1"/>
</dbReference>
<gene>
    <name evidence="3" type="ORF">GCM10023226_43680</name>
</gene>
<dbReference type="PANTHER" id="PTHR48081:SF8">
    <property type="entry name" value="ALPHA_BETA HYDROLASE FOLD-3 DOMAIN-CONTAINING PROTEIN-RELATED"/>
    <property type="match status" value="1"/>
</dbReference>
<dbReference type="PANTHER" id="PTHR48081">
    <property type="entry name" value="AB HYDROLASE SUPERFAMILY PROTEIN C4A8.06C"/>
    <property type="match status" value="1"/>
</dbReference>
<comment type="caution">
    <text evidence="3">The sequence shown here is derived from an EMBL/GenBank/DDBJ whole genome shotgun (WGS) entry which is preliminary data.</text>
</comment>
<accession>A0ABP8X3G2</accession>
<dbReference type="RefSeq" id="WP_345273384.1">
    <property type="nucleotide sequence ID" value="NZ_BAABIM010000006.1"/>
</dbReference>
<keyword evidence="1 3" id="KW-0378">Hydrolase</keyword>
<organism evidence="3 4">
    <name type="scientific">Nocardioides nanhaiensis</name>
    <dbReference type="NCBI Taxonomy" id="1476871"/>
    <lineage>
        <taxon>Bacteria</taxon>
        <taxon>Bacillati</taxon>
        <taxon>Actinomycetota</taxon>
        <taxon>Actinomycetes</taxon>
        <taxon>Propionibacteriales</taxon>
        <taxon>Nocardioidaceae</taxon>
        <taxon>Nocardioides</taxon>
    </lineage>
</organism>
<dbReference type="InterPro" id="IPR013094">
    <property type="entry name" value="AB_hydrolase_3"/>
</dbReference>
<protein>
    <submittedName>
        <fullName evidence="3">Alpha/beta hydrolase</fullName>
    </submittedName>
</protein>
<dbReference type="Gene3D" id="3.40.50.1820">
    <property type="entry name" value="alpha/beta hydrolase"/>
    <property type="match status" value="1"/>
</dbReference>
<evidence type="ECO:0000259" key="2">
    <source>
        <dbReference type="Pfam" id="PF07859"/>
    </source>
</evidence>
<evidence type="ECO:0000313" key="3">
    <source>
        <dbReference type="EMBL" id="GAA4700057.1"/>
    </source>
</evidence>
<dbReference type="Pfam" id="PF07859">
    <property type="entry name" value="Abhydrolase_3"/>
    <property type="match status" value="1"/>
</dbReference>
<feature type="domain" description="Alpha/beta hydrolase fold-3" evidence="2">
    <location>
        <begin position="77"/>
        <end position="284"/>
    </location>
</feature>